<accession>A0A849HLJ5</accession>
<dbReference type="AlphaFoldDB" id="A0A849HLJ5"/>
<comment type="caution">
    <text evidence="2">The sequence shown here is derived from an EMBL/GenBank/DDBJ whole genome shotgun (WGS) entry which is preliminary data.</text>
</comment>
<feature type="domain" description="YbaK/aminoacyl-tRNA synthetase-associated" evidence="1">
    <location>
        <begin position="67"/>
        <end position="173"/>
    </location>
</feature>
<dbReference type="Proteomes" id="UP000588586">
    <property type="component" value="Unassembled WGS sequence"/>
</dbReference>
<dbReference type="GO" id="GO:0002161">
    <property type="term" value="F:aminoacyl-tRNA deacylase activity"/>
    <property type="evidence" value="ECO:0007669"/>
    <property type="project" value="InterPro"/>
</dbReference>
<dbReference type="InterPro" id="IPR007214">
    <property type="entry name" value="YbaK/aa-tRNA-synth-assoc-dom"/>
</dbReference>
<evidence type="ECO:0000259" key="1">
    <source>
        <dbReference type="Pfam" id="PF04073"/>
    </source>
</evidence>
<name>A0A849HLJ5_9MICO</name>
<keyword evidence="3" id="KW-1185">Reference proteome</keyword>
<sequence length="199" mass="20965">MTLPALDDVRLVPRSRNAAVPPLGWFGAIYHRGVTELPHGDAADDGAARAARALADSGIDHTITRHGRVRSLEEAAAARGVRPADVIKTMVVRRGKGDYLFVLVPGDREISWPKLRTYLGVNRLSMPDAEKAREVTGYVRGTITPFGATTAWPVLADSTMTGHDISIGGGAPGVAATAYADDVIFALGAQVADVTDPVG</sequence>
<dbReference type="PANTHER" id="PTHR30411">
    <property type="entry name" value="CYTOPLASMIC PROTEIN"/>
    <property type="match status" value="1"/>
</dbReference>
<reference evidence="2 3" key="1">
    <citation type="submission" date="2020-04" db="EMBL/GenBank/DDBJ databases">
        <title>Knoellia sp. isolate from air conditioner.</title>
        <authorList>
            <person name="Chea S."/>
            <person name="Kim D.-U."/>
        </authorList>
    </citation>
    <scope>NUCLEOTIDE SEQUENCE [LARGE SCALE GENOMIC DNA]</scope>
    <source>
        <strain evidence="2 3">DB2414S</strain>
    </source>
</reference>
<dbReference type="SUPFAM" id="SSF55826">
    <property type="entry name" value="YbaK/ProRS associated domain"/>
    <property type="match status" value="1"/>
</dbReference>
<dbReference type="EMBL" id="JABEPQ010000005">
    <property type="protein sequence ID" value="NNM47969.1"/>
    <property type="molecule type" value="Genomic_DNA"/>
</dbReference>
<dbReference type="Gene3D" id="3.90.960.10">
    <property type="entry name" value="YbaK/aminoacyl-tRNA synthetase-associated domain"/>
    <property type="match status" value="1"/>
</dbReference>
<organism evidence="2 3">
    <name type="scientific">Knoellia koreensis</name>
    <dbReference type="NCBI Taxonomy" id="2730921"/>
    <lineage>
        <taxon>Bacteria</taxon>
        <taxon>Bacillati</taxon>
        <taxon>Actinomycetota</taxon>
        <taxon>Actinomycetes</taxon>
        <taxon>Micrococcales</taxon>
        <taxon>Intrasporangiaceae</taxon>
        <taxon>Knoellia</taxon>
    </lineage>
</organism>
<dbReference type="Pfam" id="PF04073">
    <property type="entry name" value="tRNA_edit"/>
    <property type="match status" value="1"/>
</dbReference>
<evidence type="ECO:0000313" key="2">
    <source>
        <dbReference type="EMBL" id="NNM47969.1"/>
    </source>
</evidence>
<proteinExistence type="predicted"/>
<evidence type="ECO:0000313" key="3">
    <source>
        <dbReference type="Proteomes" id="UP000588586"/>
    </source>
</evidence>
<protein>
    <recommendedName>
        <fullName evidence="1">YbaK/aminoacyl-tRNA synthetase-associated domain-containing protein</fullName>
    </recommendedName>
</protein>
<dbReference type="InterPro" id="IPR036754">
    <property type="entry name" value="YbaK/aa-tRNA-synt-asso_dom_sf"/>
</dbReference>
<gene>
    <name evidence="2" type="ORF">HJG52_18440</name>
</gene>
<dbReference type="PANTHER" id="PTHR30411:SF1">
    <property type="entry name" value="CYTOPLASMIC PROTEIN"/>
    <property type="match status" value="1"/>
</dbReference>
<dbReference type="CDD" id="cd04332">
    <property type="entry name" value="YbaK_like"/>
    <property type="match status" value="1"/>
</dbReference>